<dbReference type="AlphaFoldDB" id="B1V9S7"/>
<evidence type="ECO:0000313" key="2">
    <source>
        <dbReference type="Proteomes" id="UP000008323"/>
    </source>
</evidence>
<dbReference type="STRING" id="59748.PA0364"/>
<accession>B1V9S7</accession>
<protein>
    <submittedName>
        <fullName evidence="1">Uncharacterized protein</fullName>
    </submittedName>
</protein>
<name>B1V9S7_PHYAS</name>
<dbReference type="EMBL" id="AM422018">
    <property type="protein sequence ID" value="CAM11699.1"/>
    <property type="molecule type" value="Genomic_DNA"/>
</dbReference>
<gene>
    <name evidence="1" type="ordered locus">PA0364</name>
</gene>
<dbReference type="KEGG" id="pal:PA0364"/>
<organism evidence="1 2">
    <name type="scientific">Phytoplasma australiense</name>
    <dbReference type="NCBI Taxonomy" id="59748"/>
    <lineage>
        <taxon>Bacteria</taxon>
        <taxon>Bacillati</taxon>
        <taxon>Mycoplasmatota</taxon>
        <taxon>Mollicutes</taxon>
        <taxon>Acholeplasmatales</taxon>
        <taxon>Acholeplasmataceae</taxon>
        <taxon>Candidatus Phytoplasma</taxon>
        <taxon>16SrXII (Stolbur group)</taxon>
    </lineage>
</organism>
<proteinExistence type="predicted"/>
<evidence type="ECO:0000313" key="1">
    <source>
        <dbReference type="EMBL" id="CAM11699.1"/>
    </source>
</evidence>
<reference evidence="1 2" key="1">
    <citation type="journal article" date="2008" name="J. Bacteriol.">
        <title>Comparative genome analysis of 'Candidatus Phytoplasma australiense' (subgroup tuf-Australia I; rp-A) and 'Ca. Phytoplasma asteris' strains OY-M and AY-WB.</title>
        <authorList>
            <person name="Tran-Nguyen L.T."/>
            <person name="Kube M."/>
            <person name="Schneider B."/>
            <person name="Reinhardt R."/>
            <person name="Gibb K.S."/>
        </authorList>
    </citation>
    <scope>NUCLEOTIDE SEQUENCE [LARGE SCALE GENOMIC DNA]</scope>
</reference>
<dbReference type="Proteomes" id="UP000008323">
    <property type="component" value="Chromosome"/>
</dbReference>
<sequence>MAIIIQKQCKNGNTYIYYSNGKIKTIHKDGKITWRTKRIFAKTTHRPF</sequence>